<dbReference type="AlphaFoldDB" id="A0A367L0W9"/>
<comment type="caution">
    <text evidence="3">The sequence shown here is derived from an EMBL/GenBank/DDBJ whole genome shotgun (WGS) entry which is preliminary data.</text>
</comment>
<accession>A0A367L0W9</accession>
<feature type="compositionally biased region" description="Polar residues" evidence="1">
    <location>
        <begin position="363"/>
        <end position="375"/>
    </location>
</feature>
<dbReference type="EMBL" id="LKCN02000022">
    <property type="protein sequence ID" value="RCI08075.1"/>
    <property type="molecule type" value="Genomic_DNA"/>
</dbReference>
<dbReference type="Proteomes" id="UP000253664">
    <property type="component" value="Unassembled WGS sequence"/>
</dbReference>
<dbReference type="PANTHER" id="PTHR39611:SF2">
    <property type="entry name" value="HYDROXYPROLINE-RICH GLYCOPROTEIN DZ-HRGP"/>
    <property type="match status" value="1"/>
</dbReference>
<protein>
    <recommendedName>
        <fullName evidence="2">DUF7514 domain-containing protein</fullName>
    </recommendedName>
</protein>
<proteinExistence type="predicted"/>
<organism evidence="3 4">
    <name type="scientific">Ophiocordyceps polyrhachis-furcata BCC 54312</name>
    <dbReference type="NCBI Taxonomy" id="1330021"/>
    <lineage>
        <taxon>Eukaryota</taxon>
        <taxon>Fungi</taxon>
        <taxon>Dikarya</taxon>
        <taxon>Ascomycota</taxon>
        <taxon>Pezizomycotina</taxon>
        <taxon>Sordariomycetes</taxon>
        <taxon>Hypocreomycetidae</taxon>
        <taxon>Hypocreales</taxon>
        <taxon>Ophiocordycipitaceae</taxon>
        <taxon>Ophiocordyceps</taxon>
    </lineage>
</organism>
<dbReference type="InterPro" id="IPR055936">
    <property type="entry name" value="DUF7514"/>
</dbReference>
<feature type="compositionally biased region" description="Basic and acidic residues" evidence="1">
    <location>
        <begin position="337"/>
        <end position="347"/>
    </location>
</feature>
<evidence type="ECO:0000259" key="2">
    <source>
        <dbReference type="Pfam" id="PF24355"/>
    </source>
</evidence>
<dbReference type="Pfam" id="PF24355">
    <property type="entry name" value="DUF7514"/>
    <property type="match status" value="1"/>
</dbReference>
<sequence>MSSPIQYAYMFERNKGPTKQLDALLRAIAHFIIAELGDKTETHLTPAKLSAFYKAVGGDYDAVFNLPHSSISCIWQVTGCQHCLLPEHDDFKPPSIPALTLRGFSRWQSLEILLGPEEHVPYMQYAVRNWSLKHPETGDVFPPDLPSDVFPNETDAEVDDWHKSVAEKLRSDADSSAPRQQQAEPKFSYVRMNSSRPHSEFFSRPMSYSHVSARYGQQQQQQQRRPGPFAQQEDAAEERMRRRSFSDYPSAAPDGESSPYHDYPSSYLDPGVKRSTQPRRRSHPRRHSSGSSDSDFRGGHDAASPPPPPRGFRRVPPSAPVPPPPPTTMAQSPYRPHRSELRSEEHRRRNVPSPLGSLRNKLSETVSNILPNGLTTDRPRGGRNSTPHEGAMHVRRPLQPSRLSHGFSDMDSDGSSDSVPPEALRRRRRMQEERERDRRGRAEWGDDREGRRERPHAPRPGTQRRTSSHADADRHGGGWERKWGT</sequence>
<feature type="compositionally biased region" description="Basic residues" evidence="1">
    <location>
        <begin position="276"/>
        <end position="288"/>
    </location>
</feature>
<evidence type="ECO:0000256" key="1">
    <source>
        <dbReference type="SAM" id="MobiDB-lite"/>
    </source>
</evidence>
<feature type="compositionally biased region" description="Basic and acidic residues" evidence="1">
    <location>
        <begin position="468"/>
        <end position="485"/>
    </location>
</feature>
<feature type="compositionally biased region" description="Pro residues" evidence="1">
    <location>
        <begin position="317"/>
        <end position="327"/>
    </location>
</feature>
<reference evidence="3 4" key="1">
    <citation type="journal article" date="2015" name="BMC Genomics">
        <title>Insights from the genome of Ophiocordyceps polyrhachis-furcata to pathogenicity and host specificity in insect fungi.</title>
        <authorList>
            <person name="Wichadakul D."/>
            <person name="Kobmoo N."/>
            <person name="Ingsriswang S."/>
            <person name="Tangphatsornruang S."/>
            <person name="Chantasingh D."/>
            <person name="Luangsa-ard J.J."/>
            <person name="Eurwilaichitr L."/>
        </authorList>
    </citation>
    <scope>NUCLEOTIDE SEQUENCE [LARGE SCALE GENOMIC DNA]</scope>
    <source>
        <strain evidence="3 4">BCC 54312</strain>
    </source>
</reference>
<name>A0A367L0W9_9HYPO</name>
<evidence type="ECO:0000313" key="4">
    <source>
        <dbReference type="Proteomes" id="UP000253664"/>
    </source>
</evidence>
<gene>
    <name evidence="3" type="ORF">L249_7799</name>
</gene>
<feature type="region of interest" description="Disordered" evidence="1">
    <location>
        <begin position="210"/>
        <end position="485"/>
    </location>
</feature>
<feature type="compositionally biased region" description="Basic and acidic residues" evidence="1">
    <location>
        <begin position="430"/>
        <end position="456"/>
    </location>
</feature>
<evidence type="ECO:0000313" key="3">
    <source>
        <dbReference type="EMBL" id="RCI08075.1"/>
    </source>
</evidence>
<dbReference type="PANTHER" id="PTHR39611">
    <property type="entry name" value="HYDROXYPROLINE-RICH GLYCOPROTEIN DZ-HRGP-RELATED"/>
    <property type="match status" value="1"/>
</dbReference>
<keyword evidence="4" id="KW-1185">Reference proteome</keyword>
<dbReference type="OrthoDB" id="5420895at2759"/>
<feature type="domain" description="DUF7514" evidence="2">
    <location>
        <begin position="9"/>
        <end position="165"/>
    </location>
</feature>